<organism evidence="2 3">
    <name type="scientific">Photobacterium chitinilyticum</name>
    <dbReference type="NCBI Taxonomy" id="2485123"/>
    <lineage>
        <taxon>Bacteria</taxon>
        <taxon>Pseudomonadati</taxon>
        <taxon>Pseudomonadota</taxon>
        <taxon>Gammaproteobacteria</taxon>
        <taxon>Vibrionales</taxon>
        <taxon>Vibrionaceae</taxon>
        <taxon>Photobacterium</taxon>
    </lineage>
</organism>
<feature type="compositionally biased region" description="Basic residues" evidence="1">
    <location>
        <begin position="99"/>
        <end position="108"/>
    </location>
</feature>
<dbReference type="OrthoDB" id="5817089at2"/>
<dbReference type="Proteomes" id="UP000287563">
    <property type="component" value="Unassembled WGS sequence"/>
</dbReference>
<name>A0A3S3R7Y6_9GAMM</name>
<dbReference type="RefSeq" id="WP_128784762.1">
    <property type="nucleotide sequence ID" value="NZ_JAKJSG010000083.1"/>
</dbReference>
<dbReference type="EMBL" id="RJLM01000006">
    <property type="protein sequence ID" value="RWX54494.1"/>
    <property type="molecule type" value="Genomic_DNA"/>
</dbReference>
<sequence length="108" mass="11536">MPIDGANFEPEPLASTLTSNENLLAEAVQQLKQGERVMAGCPVTTSLATQLINTHSASNDLQQATAQVDAMTGTEPVGSMQPTALQKTGQQKLTQQKPARQRCGRVFI</sequence>
<accession>A0A3S3R7Y6</accession>
<keyword evidence="3" id="KW-1185">Reference proteome</keyword>
<feature type="compositionally biased region" description="Low complexity" evidence="1">
    <location>
        <begin position="86"/>
        <end position="97"/>
    </location>
</feature>
<reference evidence="2 3" key="1">
    <citation type="submission" date="2018-11" db="EMBL/GenBank/DDBJ databases">
        <title>Photobacterium sp. BEI247 sp. nov., a marine bacterium isolated from Yongle Blue Hole in the South China Sea.</title>
        <authorList>
            <person name="Wang X."/>
        </authorList>
    </citation>
    <scope>NUCLEOTIDE SEQUENCE [LARGE SCALE GENOMIC DNA]</scope>
    <source>
        <strain evidence="3">BEI247</strain>
    </source>
</reference>
<protein>
    <submittedName>
        <fullName evidence="2">Uncharacterized protein</fullName>
    </submittedName>
</protein>
<feature type="region of interest" description="Disordered" evidence="1">
    <location>
        <begin position="86"/>
        <end position="108"/>
    </location>
</feature>
<proteinExistence type="predicted"/>
<gene>
    <name evidence="2" type="ORF">EDI28_15420</name>
</gene>
<comment type="caution">
    <text evidence="2">The sequence shown here is derived from an EMBL/GenBank/DDBJ whole genome shotgun (WGS) entry which is preliminary data.</text>
</comment>
<evidence type="ECO:0000256" key="1">
    <source>
        <dbReference type="SAM" id="MobiDB-lite"/>
    </source>
</evidence>
<evidence type="ECO:0000313" key="2">
    <source>
        <dbReference type="EMBL" id="RWX54494.1"/>
    </source>
</evidence>
<dbReference type="AlphaFoldDB" id="A0A3S3R7Y6"/>
<evidence type="ECO:0000313" key="3">
    <source>
        <dbReference type="Proteomes" id="UP000287563"/>
    </source>
</evidence>